<feature type="compositionally biased region" description="Pro residues" evidence="1">
    <location>
        <begin position="504"/>
        <end position="529"/>
    </location>
</feature>
<keyword evidence="2" id="KW-1133">Transmembrane helix</keyword>
<reference evidence="3 4" key="1">
    <citation type="submission" date="2024-03" db="EMBL/GenBank/DDBJ databases">
        <title>Draft genome sequence of Klenkia terrae.</title>
        <authorList>
            <person name="Duangmal K."/>
            <person name="Chantavorakit T."/>
        </authorList>
    </citation>
    <scope>NUCLEOTIDE SEQUENCE [LARGE SCALE GENOMIC DNA]</scope>
    <source>
        <strain evidence="3 4">JCM 17786</strain>
    </source>
</reference>
<keyword evidence="2" id="KW-0812">Transmembrane</keyword>
<dbReference type="InterPro" id="IPR025498">
    <property type="entry name" value="DUF4389"/>
</dbReference>
<feature type="transmembrane region" description="Helical" evidence="2">
    <location>
        <begin position="471"/>
        <end position="497"/>
    </location>
</feature>
<proteinExistence type="predicted"/>
<feature type="transmembrane region" description="Helical" evidence="2">
    <location>
        <begin position="32"/>
        <end position="59"/>
    </location>
</feature>
<feature type="transmembrane region" description="Helical" evidence="2">
    <location>
        <begin position="126"/>
        <end position="147"/>
    </location>
</feature>
<name>A0ABU8EBX7_9ACTN</name>
<evidence type="ECO:0000313" key="3">
    <source>
        <dbReference type="EMBL" id="MEI4280873.1"/>
    </source>
</evidence>
<feature type="region of interest" description="Disordered" evidence="1">
    <location>
        <begin position="503"/>
        <end position="542"/>
    </location>
</feature>
<evidence type="ECO:0000313" key="4">
    <source>
        <dbReference type="Proteomes" id="UP001373496"/>
    </source>
</evidence>
<evidence type="ECO:0000256" key="1">
    <source>
        <dbReference type="SAM" id="MobiDB-lite"/>
    </source>
</evidence>
<dbReference type="Proteomes" id="UP001373496">
    <property type="component" value="Unassembled WGS sequence"/>
</dbReference>
<dbReference type="EMBL" id="JBAPLV010000030">
    <property type="protein sequence ID" value="MEI4280873.1"/>
    <property type="molecule type" value="Genomic_DNA"/>
</dbReference>
<keyword evidence="4" id="KW-1185">Reference proteome</keyword>
<feature type="compositionally biased region" description="Low complexity" evidence="1">
    <location>
        <begin position="250"/>
        <end position="259"/>
    </location>
</feature>
<sequence length="542" mass="56582">MTEKHTPYPVRVDATLDAPISRWLWLVKWLLLIPHAVVLAFLWIGVGVVSVVAFVAVLVTGRYPRPLFDYTVGVLRWTWRVHYYGYAALGTDRYPPFTLADVPDYPAHLDVPYPERLSRGLVLVKWWLLALPQYLVVAVLAGGGLWLSSWSSRGGDDGWAFGGLVGLLVVVTGVILLFTGRYPGQLFDFVLGLDRWVLRVVAYATLLTDEYPPFRLDMGGTDPGSRPLTGPPAPVGGGAAVDGPTPPASSPAVGSPSVGDGRHPVGSRWTGGRVAALVIGALLVLASTGPLLGGGALLWADRTQRDGDWLTSPDVVAATDRYALVSDDVPLDTAGADWVVDDFLGDVRIEVTALDGEEVFVGVAPSAAVAGYLGGVGRTRVDDVGDEGRGWAWDTGSGSRMGPAMMDDLPGGPPGTAPGELDIWTASSEGAGTQTLEWTPEDGDWTVVVMPTDRGAGLAVRLAVAATAPGLVWLASGLLALGAVLLVAGVLLIALAVHRAQGRPTPPPAGHPAAPTGPAPDPGGAPPAPTVDRPLSPSGGQR</sequence>
<feature type="region of interest" description="Disordered" evidence="1">
    <location>
        <begin position="218"/>
        <end position="265"/>
    </location>
</feature>
<protein>
    <submittedName>
        <fullName evidence="3">DUF4389 domain-containing protein</fullName>
    </submittedName>
</protein>
<dbReference type="RefSeq" id="WP_225235698.1">
    <property type="nucleotide sequence ID" value="NZ_JBAPLV010000030.1"/>
</dbReference>
<gene>
    <name evidence="3" type="ORF">UXQ13_20525</name>
</gene>
<feature type="transmembrane region" description="Helical" evidence="2">
    <location>
        <begin position="159"/>
        <end position="178"/>
    </location>
</feature>
<accession>A0ABU8EBX7</accession>
<dbReference type="Pfam" id="PF14333">
    <property type="entry name" value="DUF4389"/>
    <property type="match status" value="2"/>
</dbReference>
<keyword evidence="2" id="KW-0472">Membrane</keyword>
<evidence type="ECO:0000256" key="2">
    <source>
        <dbReference type="SAM" id="Phobius"/>
    </source>
</evidence>
<organism evidence="3 4">
    <name type="scientific">Klenkia terrae</name>
    <dbReference type="NCBI Taxonomy" id="1052259"/>
    <lineage>
        <taxon>Bacteria</taxon>
        <taxon>Bacillati</taxon>
        <taxon>Actinomycetota</taxon>
        <taxon>Actinomycetes</taxon>
        <taxon>Geodermatophilales</taxon>
        <taxon>Geodermatophilaceae</taxon>
        <taxon>Klenkia</taxon>
    </lineage>
</organism>
<feature type="transmembrane region" description="Helical" evidence="2">
    <location>
        <begin position="274"/>
        <end position="300"/>
    </location>
</feature>
<comment type="caution">
    <text evidence="3">The sequence shown here is derived from an EMBL/GenBank/DDBJ whole genome shotgun (WGS) entry which is preliminary data.</text>
</comment>